<evidence type="ECO:0000313" key="4">
    <source>
        <dbReference type="Proteomes" id="UP000183987"/>
    </source>
</evidence>
<organism evidence="3 4">
    <name type="scientific">Loktanella atrilutea</name>
    <dbReference type="NCBI Taxonomy" id="366533"/>
    <lineage>
        <taxon>Bacteria</taxon>
        <taxon>Pseudomonadati</taxon>
        <taxon>Pseudomonadota</taxon>
        <taxon>Alphaproteobacteria</taxon>
        <taxon>Rhodobacterales</taxon>
        <taxon>Roseobacteraceae</taxon>
        <taxon>Loktanella</taxon>
    </lineage>
</organism>
<dbReference type="SUPFAM" id="SSF55347">
    <property type="entry name" value="Glyceraldehyde-3-phosphate dehydrogenase-like, C-terminal domain"/>
    <property type="match status" value="1"/>
</dbReference>
<reference evidence="4" key="1">
    <citation type="submission" date="2016-11" db="EMBL/GenBank/DDBJ databases">
        <authorList>
            <person name="Varghese N."/>
            <person name="Submissions S."/>
        </authorList>
    </citation>
    <scope>NUCLEOTIDE SEQUENCE [LARGE SCALE GENOMIC DNA]</scope>
    <source>
        <strain evidence="4">DSM 29326</strain>
    </source>
</reference>
<dbReference type="Pfam" id="PF01408">
    <property type="entry name" value="GFO_IDH_MocA"/>
    <property type="match status" value="1"/>
</dbReference>
<feature type="domain" description="Gfo/Idh/MocA-like oxidoreductase N-terminal" evidence="1">
    <location>
        <begin position="2"/>
        <end position="118"/>
    </location>
</feature>
<dbReference type="Gene3D" id="3.40.50.720">
    <property type="entry name" value="NAD(P)-binding Rossmann-like Domain"/>
    <property type="match status" value="1"/>
</dbReference>
<dbReference type="InterPro" id="IPR052515">
    <property type="entry name" value="Gfo/Idh/MocA_Oxidoreductase"/>
</dbReference>
<keyword evidence="4" id="KW-1185">Reference proteome</keyword>
<dbReference type="EMBL" id="FQUE01000009">
    <property type="protein sequence ID" value="SHF63621.1"/>
    <property type="molecule type" value="Genomic_DNA"/>
</dbReference>
<dbReference type="SUPFAM" id="SSF51735">
    <property type="entry name" value="NAD(P)-binding Rossmann-fold domains"/>
    <property type="match status" value="1"/>
</dbReference>
<dbReference type="Proteomes" id="UP000183987">
    <property type="component" value="Unassembled WGS sequence"/>
</dbReference>
<dbReference type="InterPro" id="IPR055170">
    <property type="entry name" value="GFO_IDH_MocA-like_dom"/>
</dbReference>
<dbReference type="AlphaFoldDB" id="A0A1M5D9J4"/>
<dbReference type="PANTHER" id="PTHR43249:SF1">
    <property type="entry name" value="D-GLUCOSIDE 3-DEHYDROGENASE"/>
    <property type="match status" value="1"/>
</dbReference>
<dbReference type="RefSeq" id="WP_072858270.1">
    <property type="nucleotide sequence ID" value="NZ_FQUE01000009.1"/>
</dbReference>
<name>A0A1M5D9J4_LOKAT</name>
<gene>
    <name evidence="3" type="ORF">SAMN05444339_10986</name>
</gene>
<evidence type="ECO:0000259" key="2">
    <source>
        <dbReference type="Pfam" id="PF22725"/>
    </source>
</evidence>
<proteinExistence type="predicted"/>
<feature type="domain" description="GFO/IDH/MocA-like oxidoreductase" evidence="2">
    <location>
        <begin position="130"/>
        <end position="233"/>
    </location>
</feature>
<evidence type="ECO:0000259" key="1">
    <source>
        <dbReference type="Pfam" id="PF01408"/>
    </source>
</evidence>
<dbReference type="InterPro" id="IPR036291">
    <property type="entry name" value="NAD(P)-bd_dom_sf"/>
</dbReference>
<evidence type="ECO:0000313" key="3">
    <source>
        <dbReference type="EMBL" id="SHF63621.1"/>
    </source>
</evidence>
<dbReference type="OrthoDB" id="9792935at2"/>
<sequence length="354" mass="37375">MIRVAIVGAGIGAEHLAGYRALPDRFAVTTFCDLDTARAEKATGGDPAIAVTGDLDAVLADPAIDLIDVCLPPHLHFPITLRVLKAGKHAICEKPIVRALSEADALERAALAADRQVFPVFQYRFGRAMQQLVALQEAGLAGKAFVASIETHWNRGTAYYDIPWRGTWAGESGGALLGHAIHAHDLLCHILGPVAAVSAMADTRVNAIETEDCAALAFRMESGALATSSVTLGGGDDTTRLRFCFQGFTAESGSAPYTPAQSDWRFIARAPTTQDQIDAVTQAVPEGHGGFAGYLDAVADALDGAPGREVNLAAGRRSIELVTAIYAAIRGGRTIDLPLAPDSEFYNGWMPPVS</sequence>
<dbReference type="STRING" id="366533.SAMN05444339_10986"/>
<dbReference type="Pfam" id="PF22725">
    <property type="entry name" value="GFO_IDH_MocA_C3"/>
    <property type="match status" value="1"/>
</dbReference>
<dbReference type="Gene3D" id="3.30.360.10">
    <property type="entry name" value="Dihydrodipicolinate Reductase, domain 2"/>
    <property type="match status" value="1"/>
</dbReference>
<dbReference type="PANTHER" id="PTHR43249">
    <property type="entry name" value="UDP-N-ACETYL-2-AMINO-2-DEOXY-D-GLUCURONATE OXIDASE"/>
    <property type="match status" value="1"/>
</dbReference>
<dbReference type="GO" id="GO:0000166">
    <property type="term" value="F:nucleotide binding"/>
    <property type="evidence" value="ECO:0007669"/>
    <property type="project" value="InterPro"/>
</dbReference>
<protein>
    <submittedName>
        <fullName evidence="3">Predicted dehydrogenase</fullName>
    </submittedName>
</protein>
<accession>A0A1M5D9J4</accession>
<dbReference type="InterPro" id="IPR000683">
    <property type="entry name" value="Gfo/Idh/MocA-like_OxRdtase_N"/>
</dbReference>